<dbReference type="Pfam" id="PF06689">
    <property type="entry name" value="zf-C4_ClpX"/>
    <property type="match status" value="1"/>
</dbReference>
<dbReference type="SUPFAM" id="SSF57716">
    <property type="entry name" value="Glucocorticoid receptor-like (DNA-binding domain)"/>
    <property type="match status" value="1"/>
</dbReference>
<dbReference type="NCBIfam" id="TIGR00382">
    <property type="entry name" value="clpX"/>
    <property type="match status" value="1"/>
</dbReference>
<feature type="binding site" evidence="6 7">
    <location>
        <position position="10"/>
    </location>
    <ligand>
        <name>Zn(2+)</name>
        <dbReference type="ChEBI" id="CHEBI:29105"/>
    </ligand>
</feature>
<feature type="binding site" evidence="6 7">
    <location>
        <position position="32"/>
    </location>
    <ligand>
        <name>Zn(2+)</name>
        <dbReference type="ChEBI" id="CHEBI:29105"/>
    </ligand>
</feature>
<comment type="subunit">
    <text evidence="6">Component of the ClpX-ClpP complex. Forms a hexameric ring that, in the presence of ATP, binds to fourteen ClpP subunits assembled into a disk-like structure with a central cavity, resembling the structure of eukaryotic proteasomes.</text>
</comment>
<evidence type="ECO:0000256" key="7">
    <source>
        <dbReference type="PROSITE-ProRule" id="PRU01250"/>
    </source>
</evidence>
<dbReference type="SMART" id="SM01086">
    <property type="entry name" value="ClpB_D2-small"/>
    <property type="match status" value="1"/>
</dbReference>
<dbReference type="GO" id="GO:0051603">
    <property type="term" value="P:proteolysis involved in protein catabolic process"/>
    <property type="evidence" value="ECO:0007669"/>
    <property type="project" value="TreeGrafter"/>
</dbReference>
<dbReference type="CDD" id="cd19497">
    <property type="entry name" value="RecA-like_ClpX"/>
    <property type="match status" value="1"/>
</dbReference>
<reference evidence="10" key="1">
    <citation type="submission" date="2020-05" db="EMBL/GenBank/DDBJ databases">
        <authorList>
            <person name="Zhu T."/>
            <person name="Keshari N."/>
            <person name="Lu X."/>
        </authorList>
    </citation>
    <scope>NUCLEOTIDE SEQUENCE</scope>
    <source>
        <strain evidence="10">NK1-22</strain>
    </source>
</reference>
<dbReference type="PANTHER" id="PTHR48102:SF7">
    <property type="entry name" value="ATP-DEPENDENT CLP PROTEASE ATP-BINDING SUBUNIT CLPX-LIKE, MITOCHONDRIAL"/>
    <property type="match status" value="1"/>
</dbReference>
<dbReference type="NCBIfam" id="NF003745">
    <property type="entry name" value="PRK05342.1"/>
    <property type="match status" value="1"/>
</dbReference>
<accession>A0AA96YCI5</accession>
<dbReference type="Gene3D" id="3.40.50.300">
    <property type="entry name" value="P-loop containing nucleotide triphosphate hydrolases"/>
    <property type="match status" value="1"/>
</dbReference>
<dbReference type="GO" id="GO:0140662">
    <property type="term" value="F:ATP-dependent protein folding chaperone"/>
    <property type="evidence" value="ECO:0007669"/>
    <property type="project" value="InterPro"/>
</dbReference>
<evidence type="ECO:0000256" key="1">
    <source>
        <dbReference type="ARBA" id="ARBA00022723"/>
    </source>
</evidence>
<dbReference type="InterPro" id="IPR050052">
    <property type="entry name" value="ATP-dep_Clp_protease_ClpX"/>
</dbReference>
<evidence type="ECO:0000259" key="9">
    <source>
        <dbReference type="PROSITE" id="PS51902"/>
    </source>
</evidence>
<keyword evidence="1 6" id="KW-0479">Metal-binding</keyword>
<dbReference type="KEGG" id="tog:HNI00_20015"/>
<evidence type="ECO:0000256" key="6">
    <source>
        <dbReference type="HAMAP-Rule" id="MF_00175"/>
    </source>
</evidence>
<dbReference type="PANTHER" id="PTHR48102">
    <property type="entry name" value="ATP-DEPENDENT CLP PROTEASE ATP-BINDING SUBUNIT CLPX-LIKE, MITOCHONDRIAL-RELATED"/>
    <property type="match status" value="1"/>
</dbReference>
<dbReference type="InterPro" id="IPR003593">
    <property type="entry name" value="AAA+_ATPase"/>
</dbReference>
<comment type="similarity">
    <text evidence="6 7">Belongs to the ClpX chaperone family.</text>
</comment>
<dbReference type="GO" id="GO:0005524">
    <property type="term" value="F:ATP binding"/>
    <property type="evidence" value="ECO:0007669"/>
    <property type="project" value="UniProtKB-UniRule"/>
</dbReference>
<dbReference type="GO" id="GO:0046983">
    <property type="term" value="F:protein dimerization activity"/>
    <property type="evidence" value="ECO:0007669"/>
    <property type="project" value="UniProtKB-UniRule"/>
</dbReference>
<dbReference type="InterPro" id="IPR010603">
    <property type="entry name" value="Znf_CppX_C4"/>
</dbReference>
<evidence type="ECO:0000256" key="3">
    <source>
        <dbReference type="ARBA" id="ARBA00022833"/>
    </source>
</evidence>
<evidence type="ECO:0000256" key="4">
    <source>
        <dbReference type="ARBA" id="ARBA00022840"/>
    </source>
</evidence>
<dbReference type="InterPro" id="IPR046425">
    <property type="entry name" value="ClpX_bact"/>
</dbReference>
<feature type="domain" description="ClpX-type ZB" evidence="9">
    <location>
        <begin position="1"/>
        <end position="51"/>
    </location>
</feature>
<dbReference type="AlphaFoldDB" id="A0AA96YCI5"/>
<comment type="function">
    <text evidence="6">ATP-dependent specificity component of the Clp protease. It directs the protease to specific substrates. Can perform chaperone functions in the absence of ClpP.</text>
</comment>
<dbReference type="GO" id="GO:0009376">
    <property type="term" value="C:HslUV protease complex"/>
    <property type="evidence" value="ECO:0007669"/>
    <property type="project" value="TreeGrafter"/>
</dbReference>
<dbReference type="InterPro" id="IPR038366">
    <property type="entry name" value="Znf_CppX_C4_sf"/>
</dbReference>
<evidence type="ECO:0000256" key="8">
    <source>
        <dbReference type="SAM" id="MobiDB-lite"/>
    </source>
</evidence>
<evidence type="ECO:0000256" key="5">
    <source>
        <dbReference type="ARBA" id="ARBA00023186"/>
    </source>
</evidence>
<dbReference type="Gene3D" id="1.10.8.60">
    <property type="match status" value="1"/>
</dbReference>
<dbReference type="RefSeq" id="WP_316788842.1">
    <property type="nucleotide sequence ID" value="NZ_CP053540.1"/>
</dbReference>
<sequence length="448" mass="49630">MSKYDSHLKCSFCGKSQEQVRKLIAGPGVYICDECVDLCNEILDEELFDSSSTVPQPSPRREQQPEKRAARAPRLSLNQIPKPREIKKHLDEHVIGQDEAKKILSVAVYNHYKRLSFVQSKAANGGKADDAVELQKSNILLIGPTGCGKTLLAQTLAEMLDVPFAVADATTLTEAGYVGEDVENILLRLLQVADLDVEEAQRGIIYIDEIDKIARKSENPSITRDVSGEGVQQALLKMLEGTVANVPPQGGRKHPYQDCIQIDTSNILFICGGAFVGLEKAVEQRIGKKSMGFVQPGDAQQSKDKRTADVLKHLEPDDLVKFGLIPEFIGRVPVMAVVNPLDEDALAAILTEPRSALVKQYQKLMKMDNVQLEFKPDAIRAIAKEAYRRKTGARALRSIVEELMLDVMYELPSRKDVTRCAITREMVEMRSTAELLMHPSSLPKPESA</sequence>
<dbReference type="InterPro" id="IPR027417">
    <property type="entry name" value="P-loop_NTPase"/>
</dbReference>
<dbReference type="InterPro" id="IPR019489">
    <property type="entry name" value="Clp_ATPase_C"/>
</dbReference>
<feature type="compositionally biased region" description="Basic and acidic residues" evidence="8">
    <location>
        <begin position="59"/>
        <end position="69"/>
    </location>
</feature>
<dbReference type="InterPro" id="IPR059188">
    <property type="entry name" value="Znf_CLPX-like"/>
</dbReference>
<evidence type="ECO:0000313" key="10">
    <source>
        <dbReference type="EMBL" id="WOB45173.1"/>
    </source>
</evidence>
<keyword evidence="3 6" id="KW-0862">Zinc</keyword>
<dbReference type="SUPFAM" id="SSF52540">
    <property type="entry name" value="P-loop containing nucleoside triphosphate hydrolases"/>
    <property type="match status" value="1"/>
</dbReference>
<dbReference type="GO" id="GO:0016887">
    <property type="term" value="F:ATP hydrolysis activity"/>
    <property type="evidence" value="ECO:0007669"/>
    <property type="project" value="InterPro"/>
</dbReference>
<dbReference type="GO" id="GO:0051301">
    <property type="term" value="P:cell division"/>
    <property type="evidence" value="ECO:0007669"/>
    <property type="project" value="TreeGrafter"/>
</dbReference>
<keyword evidence="2 6" id="KW-0547">Nucleotide-binding</keyword>
<dbReference type="Pfam" id="PF07724">
    <property type="entry name" value="AAA_2"/>
    <property type="match status" value="1"/>
</dbReference>
<protein>
    <recommendedName>
        <fullName evidence="6">ATP-dependent Clp protease ATP-binding subunit ClpX</fullName>
    </recommendedName>
</protein>
<dbReference type="GO" id="GO:0051082">
    <property type="term" value="F:unfolded protein binding"/>
    <property type="evidence" value="ECO:0007669"/>
    <property type="project" value="UniProtKB-UniRule"/>
</dbReference>
<feature type="binding site" evidence="6 7">
    <location>
        <position position="13"/>
    </location>
    <ligand>
        <name>Zn(2+)</name>
        <dbReference type="ChEBI" id="CHEBI:29105"/>
    </ligand>
</feature>
<dbReference type="PROSITE" id="PS51902">
    <property type="entry name" value="CLPX_ZB"/>
    <property type="match status" value="1"/>
</dbReference>
<dbReference type="InterPro" id="IPR003959">
    <property type="entry name" value="ATPase_AAA_core"/>
</dbReference>
<dbReference type="Gene3D" id="6.20.220.10">
    <property type="entry name" value="ClpX chaperone, C4-type zinc finger domain"/>
    <property type="match status" value="1"/>
</dbReference>
<feature type="binding site" evidence="6 7">
    <location>
        <position position="35"/>
    </location>
    <ligand>
        <name>Zn(2+)</name>
        <dbReference type="ChEBI" id="CHEBI:29105"/>
    </ligand>
</feature>
<dbReference type="InterPro" id="IPR004487">
    <property type="entry name" value="Clp_protease_ATP-bd_su_ClpX"/>
</dbReference>
<gene>
    <name evidence="6 10" type="primary">clpX</name>
    <name evidence="10" type="ORF">HNI00_20015</name>
</gene>
<dbReference type="EMBL" id="CP053540">
    <property type="protein sequence ID" value="WOB45173.1"/>
    <property type="molecule type" value="Genomic_DNA"/>
</dbReference>
<proteinExistence type="inferred from homology"/>
<organism evidence="10">
    <name type="scientific">Thermoleptolyngbya oregonensis NK1-22</name>
    <dbReference type="NCBI Taxonomy" id="2547457"/>
    <lineage>
        <taxon>Bacteria</taxon>
        <taxon>Bacillati</taxon>
        <taxon>Cyanobacteriota</taxon>
        <taxon>Cyanophyceae</taxon>
        <taxon>Oculatellales</taxon>
        <taxon>Oculatellaceae</taxon>
        <taxon>Thermoleptolyngbya</taxon>
    </lineage>
</organism>
<evidence type="ECO:0000256" key="2">
    <source>
        <dbReference type="ARBA" id="ARBA00022741"/>
    </source>
</evidence>
<keyword evidence="10" id="KW-0378">Hydrolase</keyword>
<keyword evidence="4 6" id="KW-0067">ATP-binding</keyword>
<dbReference type="FunFam" id="3.40.50.300:FF:000005">
    <property type="entry name" value="ATP-dependent Clp protease ATP-binding subunit ClpX"/>
    <property type="match status" value="1"/>
</dbReference>
<dbReference type="GO" id="GO:0008270">
    <property type="term" value="F:zinc ion binding"/>
    <property type="evidence" value="ECO:0007669"/>
    <property type="project" value="UniProtKB-UniRule"/>
</dbReference>
<dbReference type="SMART" id="SM00382">
    <property type="entry name" value="AAA"/>
    <property type="match status" value="1"/>
</dbReference>
<dbReference type="HAMAP" id="MF_00175">
    <property type="entry name" value="ClpX"/>
    <property type="match status" value="1"/>
</dbReference>
<feature type="binding site" evidence="6">
    <location>
        <begin position="144"/>
        <end position="151"/>
    </location>
    <ligand>
        <name>ATP</name>
        <dbReference type="ChEBI" id="CHEBI:30616"/>
    </ligand>
</feature>
<dbReference type="Pfam" id="PF10431">
    <property type="entry name" value="ClpB_D2-small"/>
    <property type="match status" value="1"/>
</dbReference>
<dbReference type="FunFam" id="1.10.8.60:FF:000002">
    <property type="entry name" value="ATP-dependent Clp protease ATP-binding subunit ClpX"/>
    <property type="match status" value="1"/>
</dbReference>
<feature type="region of interest" description="Disordered" evidence="8">
    <location>
        <begin position="50"/>
        <end position="72"/>
    </location>
</feature>
<keyword evidence="5 6" id="KW-0143">Chaperone</keyword>
<dbReference type="GO" id="GO:0008233">
    <property type="term" value="F:peptidase activity"/>
    <property type="evidence" value="ECO:0007669"/>
    <property type="project" value="UniProtKB-KW"/>
</dbReference>
<keyword evidence="10" id="KW-0645">Protease</keyword>
<dbReference type="SMART" id="SM00994">
    <property type="entry name" value="zf-C4_ClpX"/>
    <property type="match status" value="1"/>
</dbReference>
<name>A0AA96YCI5_9CYAN</name>